<sequence>MFAALAGGPVLPELAVCDPLTRGHTRLPPIPDSLAASVFGPGRDEHVESFDAFFVPSRDYEEAQFRVIGWTQCEAMAVVFVYSSVSGSWTVGTSISWNELGLNVQPGGTSMPCWWPSYAYGCFYWKVLVNNKLLKLDMNRMEFSTVDLPPNHGNRQTVVVEAGEGRTGILAHSFGQEIPPTLHYSIRQNEEGYIFLNGSRYIYHYQQGRGVLFGGSSAFLSLEIKTLKIERVCSASGGCGHIFP</sequence>
<organism evidence="1 2">
    <name type="scientific">Dichanthelium oligosanthes</name>
    <dbReference type="NCBI Taxonomy" id="888268"/>
    <lineage>
        <taxon>Eukaryota</taxon>
        <taxon>Viridiplantae</taxon>
        <taxon>Streptophyta</taxon>
        <taxon>Embryophyta</taxon>
        <taxon>Tracheophyta</taxon>
        <taxon>Spermatophyta</taxon>
        <taxon>Magnoliopsida</taxon>
        <taxon>Liliopsida</taxon>
        <taxon>Poales</taxon>
        <taxon>Poaceae</taxon>
        <taxon>PACMAD clade</taxon>
        <taxon>Panicoideae</taxon>
        <taxon>Panicodae</taxon>
        <taxon>Paniceae</taxon>
        <taxon>Dichantheliinae</taxon>
        <taxon>Dichanthelium</taxon>
    </lineage>
</organism>
<dbReference type="EMBL" id="LWDX02003856">
    <property type="protein sequence ID" value="OEL37880.1"/>
    <property type="molecule type" value="Genomic_DNA"/>
</dbReference>
<dbReference type="PANTHER" id="PTHR31264">
    <property type="entry name" value="OS07G0554500 PROTEIN-RELATED"/>
    <property type="match status" value="1"/>
</dbReference>
<gene>
    <name evidence="1" type="ORF">BAE44_0001101</name>
</gene>
<dbReference type="STRING" id="888268.A0A1E5WL79"/>
<proteinExistence type="predicted"/>
<keyword evidence="2" id="KW-1185">Reference proteome</keyword>
<accession>A0A1E5WL79</accession>
<dbReference type="OrthoDB" id="679977at2759"/>
<dbReference type="AlphaFoldDB" id="A0A1E5WL79"/>
<dbReference type="Proteomes" id="UP000095767">
    <property type="component" value="Unassembled WGS sequence"/>
</dbReference>
<evidence type="ECO:0000313" key="2">
    <source>
        <dbReference type="Proteomes" id="UP000095767"/>
    </source>
</evidence>
<name>A0A1E5WL79_9POAL</name>
<comment type="caution">
    <text evidence="1">The sequence shown here is derived from an EMBL/GenBank/DDBJ whole genome shotgun (WGS) entry which is preliminary data.</text>
</comment>
<evidence type="ECO:0000313" key="1">
    <source>
        <dbReference type="EMBL" id="OEL37880.1"/>
    </source>
</evidence>
<dbReference type="PANTHER" id="PTHR31264:SF3">
    <property type="entry name" value="OS07G0554100 PROTEIN"/>
    <property type="match status" value="1"/>
</dbReference>
<reference evidence="1 2" key="1">
    <citation type="submission" date="2016-09" db="EMBL/GenBank/DDBJ databases">
        <title>The draft genome of Dichanthelium oligosanthes: A C3 panicoid grass species.</title>
        <authorList>
            <person name="Studer A.J."/>
            <person name="Schnable J.C."/>
            <person name="Brutnell T.P."/>
        </authorList>
    </citation>
    <scope>NUCLEOTIDE SEQUENCE [LARGE SCALE GENOMIC DNA]</scope>
    <source>
        <strain evidence="2">cv. Kellogg 1175</strain>
        <tissue evidence="1">Leaf</tissue>
    </source>
</reference>
<protein>
    <submittedName>
        <fullName evidence="1">Uncharacterized protein</fullName>
    </submittedName>
</protein>